<gene>
    <name evidence="3" type="ORF">ONE63_002432</name>
</gene>
<dbReference type="GO" id="GO:0005655">
    <property type="term" value="C:nucleolar ribonuclease P complex"/>
    <property type="evidence" value="ECO:0007669"/>
    <property type="project" value="InterPro"/>
</dbReference>
<dbReference type="InterPro" id="IPR004038">
    <property type="entry name" value="Ribosomal_eL8/eL30/eS12/Gad45"/>
</dbReference>
<dbReference type="Pfam" id="PF01248">
    <property type="entry name" value="Ribosomal_L7Ae"/>
    <property type="match status" value="1"/>
</dbReference>
<feature type="compositionally biased region" description="Basic and acidic residues" evidence="1">
    <location>
        <begin position="1"/>
        <end position="14"/>
    </location>
</feature>
<dbReference type="InterPro" id="IPR042848">
    <property type="entry name" value="Rpp38"/>
</dbReference>
<dbReference type="GO" id="GO:0004526">
    <property type="term" value="F:ribonuclease P activity"/>
    <property type="evidence" value="ECO:0007669"/>
    <property type="project" value="TreeGrafter"/>
</dbReference>
<dbReference type="GO" id="GO:0001682">
    <property type="term" value="P:tRNA 5'-leader removal"/>
    <property type="evidence" value="ECO:0007669"/>
    <property type="project" value="InterPro"/>
</dbReference>
<evidence type="ECO:0000256" key="1">
    <source>
        <dbReference type="SAM" id="MobiDB-lite"/>
    </source>
</evidence>
<dbReference type="GO" id="GO:0033204">
    <property type="term" value="F:ribonuclease P RNA binding"/>
    <property type="evidence" value="ECO:0007669"/>
    <property type="project" value="TreeGrafter"/>
</dbReference>
<dbReference type="GO" id="GO:0001650">
    <property type="term" value="C:fibrillar center"/>
    <property type="evidence" value="ECO:0007669"/>
    <property type="project" value="TreeGrafter"/>
</dbReference>
<proteinExistence type="predicted"/>
<evidence type="ECO:0000313" key="3">
    <source>
        <dbReference type="EMBL" id="KAJ1522121.1"/>
    </source>
</evidence>
<keyword evidence="4" id="KW-1185">Reference proteome</keyword>
<dbReference type="PANTHER" id="PTHR46948">
    <property type="entry name" value="RIBONUCLEASE P PROTEIN SUBUNIT P38"/>
    <property type="match status" value="1"/>
</dbReference>
<feature type="region of interest" description="Disordered" evidence="1">
    <location>
        <begin position="329"/>
        <end position="387"/>
    </location>
</feature>
<reference evidence="3" key="1">
    <citation type="submission" date="2022-12" db="EMBL/GenBank/DDBJ databases">
        <title>Chromosome-level genome assembly of the bean flower thrips Megalurothrips usitatus.</title>
        <authorList>
            <person name="Ma L."/>
            <person name="Liu Q."/>
            <person name="Li H."/>
            <person name="Cai W."/>
        </authorList>
    </citation>
    <scope>NUCLEOTIDE SEQUENCE</scope>
    <source>
        <strain evidence="3">Cailab_2022a</strain>
    </source>
</reference>
<feature type="compositionally biased region" description="Basic residues" evidence="1">
    <location>
        <begin position="377"/>
        <end position="387"/>
    </location>
</feature>
<name>A0AAV7XBW1_9NEOP</name>
<protein>
    <recommendedName>
        <fullName evidence="2">Ribosomal protein eL8/eL30/eS12/Gadd45 domain-containing protein</fullName>
    </recommendedName>
</protein>
<comment type="caution">
    <text evidence="3">The sequence shown here is derived from an EMBL/GenBank/DDBJ whole genome shotgun (WGS) entry which is preliminary data.</text>
</comment>
<dbReference type="SUPFAM" id="SSF55315">
    <property type="entry name" value="L30e-like"/>
    <property type="match status" value="1"/>
</dbReference>
<evidence type="ECO:0000313" key="4">
    <source>
        <dbReference type="Proteomes" id="UP001075354"/>
    </source>
</evidence>
<dbReference type="InterPro" id="IPR029064">
    <property type="entry name" value="Ribosomal_eL30-like_sf"/>
</dbReference>
<dbReference type="GO" id="GO:0000172">
    <property type="term" value="C:ribonuclease MRP complex"/>
    <property type="evidence" value="ECO:0007669"/>
    <property type="project" value="InterPro"/>
</dbReference>
<feature type="domain" description="Ribosomal protein eL8/eL30/eS12/Gadd45" evidence="2">
    <location>
        <begin position="110"/>
        <end position="160"/>
    </location>
</feature>
<feature type="region of interest" description="Disordered" evidence="1">
    <location>
        <begin position="1"/>
        <end position="24"/>
    </location>
</feature>
<dbReference type="Gene3D" id="3.30.1330.30">
    <property type="match status" value="1"/>
</dbReference>
<accession>A0AAV7XBW1</accession>
<dbReference type="AlphaFoldDB" id="A0AAV7XBW1"/>
<dbReference type="Proteomes" id="UP001075354">
    <property type="component" value="Chromosome 12"/>
</dbReference>
<dbReference type="PANTHER" id="PTHR46948:SF1">
    <property type="entry name" value="RIBONUCLEASE P PROTEIN SUBUNIT P38"/>
    <property type="match status" value="1"/>
</dbReference>
<dbReference type="EMBL" id="JAPTSV010000012">
    <property type="protein sequence ID" value="KAJ1522121.1"/>
    <property type="molecule type" value="Genomic_DNA"/>
</dbReference>
<sequence>MFEEKAKTLDEKQQRRSLSGGKNAKSFNRSIRNVLAKPYDVFWPLADLNDESELLKLLESVFPAARKPITAEDRVQLRKLQGSRMKADRTALTQEIWNRNPGSKDLRNCLAIGVNDVSRGLEENELVSILISNEANPPTLTKHLATLAATRNVPHIVLQNLKDYTKKTLDFTALTVGFKKIVATNSEHHFYPIHEKIENVFKHTVESLSLSTKADQDFPSIVLEHSASLESKKTFRNPQEIYLTRSSKSKRAFVPGMNAGGRSDPSWPQFISFGDGNKEGQPVPTCKAPREVLGSTVVADTRSFLQKVRDAKKGVVQISSQTVNTDSFLSLGVESDPNGADDEAGSNEQKPKNKPTQRYFTSLAPLKVKRIQGNPSKAKKKQKGNQK</sequence>
<organism evidence="3 4">
    <name type="scientific">Megalurothrips usitatus</name>
    <name type="common">bean blossom thrips</name>
    <dbReference type="NCBI Taxonomy" id="439358"/>
    <lineage>
        <taxon>Eukaryota</taxon>
        <taxon>Metazoa</taxon>
        <taxon>Ecdysozoa</taxon>
        <taxon>Arthropoda</taxon>
        <taxon>Hexapoda</taxon>
        <taxon>Insecta</taxon>
        <taxon>Pterygota</taxon>
        <taxon>Neoptera</taxon>
        <taxon>Paraneoptera</taxon>
        <taxon>Thysanoptera</taxon>
        <taxon>Terebrantia</taxon>
        <taxon>Thripoidea</taxon>
        <taxon>Thripidae</taxon>
        <taxon>Megalurothrips</taxon>
    </lineage>
</organism>
<evidence type="ECO:0000259" key="2">
    <source>
        <dbReference type="Pfam" id="PF01248"/>
    </source>
</evidence>